<protein>
    <submittedName>
        <fullName evidence="1">Uncharacterized protein</fullName>
    </submittedName>
</protein>
<organism evidence="1 2">
    <name type="scientific">Colwellia maritima</name>
    <dbReference type="NCBI Taxonomy" id="2912588"/>
    <lineage>
        <taxon>Bacteria</taxon>
        <taxon>Pseudomonadati</taxon>
        <taxon>Pseudomonadota</taxon>
        <taxon>Gammaproteobacteria</taxon>
        <taxon>Alteromonadales</taxon>
        <taxon>Colwelliaceae</taxon>
        <taxon>Colwellia</taxon>
    </lineage>
</organism>
<accession>A0ABS9X7A4</accession>
<name>A0ABS9X7A4_9GAMM</name>
<dbReference type="Proteomes" id="UP001139646">
    <property type="component" value="Unassembled WGS sequence"/>
</dbReference>
<dbReference type="EMBL" id="JAKKSL010000003">
    <property type="protein sequence ID" value="MCI2284912.1"/>
    <property type="molecule type" value="Genomic_DNA"/>
</dbReference>
<evidence type="ECO:0000313" key="1">
    <source>
        <dbReference type="EMBL" id="MCI2284912.1"/>
    </source>
</evidence>
<comment type="caution">
    <text evidence="1">The sequence shown here is derived from an EMBL/GenBank/DDBJ whole genome shotgun (WGS) entry which is preliminary data.</text>
</comment>
<keyword evidence="2" id="KW-1185">Reference proteome</keyword>
<dbReference type="RefSeq" id="WP_242287381.1">
    <property type="nucleotide sequence ID" value="NZ_JAKKSL010000003.1"/>
</dbReference>
<sequence length="68" mass="7442">MLGVDNWANSPGGVNDEYFCDDQIRLFDSSDRHEGGLSGLDGLNLVRTRLHEQKSPIRLVGLSGVVKS</sequence>
<reference evidence="1" key="1">
    <citation type="submission" date="2022-01" db="EMBL/GenBank/DDBJ databases">
        <title>Colwellia maritima, isolated from seawater.</title>
        <authorList>
            <person name="Kristyanto S."/>
            <person name="Jung J."/>
            <person name="Jeon C.O."/>
        </authorList>
    </citation>
    <scope>NUCLEOTIDE SEQUENCE</scope>
    <source>
        <strain evidence="1">MSW7</strain>
    </source>
</reference>
<proteinExistence type="predicted"/>
<gene>
    <name evidence="1" type="ORF">L3081_17850</name>
</gene>
<evidence type="ECO:0000313" key="2">
    <source>
        <dbReference type="Proteomes" id="UP001139646"/>
    </source>
</evidence>